<accession>A0A317NAP3</accession>
<dbReference type="AlphaFoldDB" id="A0A317NAP3"/>
<keyword evidence="2" id="KW-1185">Reference proteome</keyword>
<comment type="caution">
    <text evidence="1">The sequence shown here is derived from an EMBL/GenBank/DDBJ whole genome shotgun (WGS) entry which is preliminary data.</text>
</comment>
<sequence>MLVRFESNERQWLFSNPDLTELQKALGKYVYR</sequence>
<dbReference type="Proteomes" id="UP000246410">
    <property type="component" value="Unassembled WGS sequence"/>
</dbReference>
<gene>
    <name evidence="1" type="ORF">DFR69_110261</name>
</gene>
<reference evidence="1 2" key="1">
    <citation type="submission" date="2018-05" db="EMBL/GenBank/DDBJ databases">
        <title>Genomic Encyclopedia of Type Strains, Phase IV (KMG-IV): sequencing the most valuable type-strain genomes for metagenomic binning, comparative biology and taxonomic classification.</title>
        <authorList>
            <person name="Goeker M."/>
        </authorList>
    </citation>
    <scope>NUCLEOTIDE SEQUENCE [LARGE SCALE GENOMIC DNA]</scope>
    <source>
        <strain evidence="1 2">DSM 44717</strain>
    </source>
</reference>
<name>A0A317NAP3_9NOCA</name>
<evidence type="ECO:0000313" key="2">
    <source>
        <dbReference type="Proteomes" id="UP000246410"/>
    </source>
</evidence>
<proteinExistence type="predicted"/>
<organism evidence="1 2">
    <name type="scientific">Nocardia neocaledoniensis</name>
    <dbReference type="NCBI Taxonomy" id="236511"/>
    <lineage>
        <taxon>Bacteria</taxon>
        <taxon>Bacillati</taxon>
        <taxon>Actinomycetota</taxon>
        <taxon>Actinomycetes</taxon>
        <taxon>Mycobacteriales</taxon>
        <taxon>Nocardiaceae</taxon>
        <taxon>Nocardia</taxon>
    </lineage>
</organism>
<protein>
    <submittedName>
        <fullName evidence="1">Uncharacterized protein</fullName>
    </submittedName>
</protein>
<dbReference type="EMBL" id="QGTL01000010">
    <property type="protein sequence ID" value="PWV71777.1"/>
    <property type="molecule type" value="Genomic_DNA"/>
</dbReference>
<evidence type="ECO:0000313" key="1">
    <source>
        <dbReference type="EMBL" id="PWV71777.1"/>
    </source>
</evidence>